<evidence type="ECO:0000256" key="2">
    <source>
        <dbReference type="ARBA" id="ARBA00020696"/>
    </source>
</evidence>
<evidence type="ECO:0000256" key="6">
    <source>
        <dbReference type="ARBA" id="ARBA00023157"/>
    </source>
</evidence>
<dbReference type="Pfam" id="PF01099">
    <property type="entry name" value="Uteroglobin"/>
    <property type="match status" value="1"/>
</dbReference>
<evidence type="ECO:0000256" key="9">
    <source>
        <dbReference type="SAM" id="SignalP"/>
    </source>
</evidence>
<keyword evidence="5" id="KW-0593">Phospholipase A2 inhibitor</keyword>
<dbReference type="GO" id="GO:0005615">
    <property type="term" value="C:extracellular space"/>
    <property type="evidence" value="ECO:0007669"/>
    <property type="project" value="TreeGrafter"/>
</dbReference>
<organism evidence="10">
    <name type="scientific">Desmodus rotundus</name>
    <name type="common">Vampire bat</name>
    <dbReference type="NCBI Taxonomy" id="9430"/>
    <lineage>
        <taxon>Eukaryota</taxon>
        <taxon>Metazoa</taxon>
        <taxon>Chordata</taxon>
        <taxon>Craniata</taxon>
        <taxon>Vertebrata</taxon>
        <taxon>Euteleostomi</taxon>
        <taxon>Mammalia</taxon>
        <taxon>Eutheria</taxon>
        <taxon>Laurasiatheria</taxon>
        <taxon>Chiroptera</taxon>
        <taxon>Yangochiroptera</taxon>
        <taxon>Phyllostomidae</taxon>
        <taxon>Desmodontinae</taxon>
        <taxon>Desmodus</taxon>
    </lineage>
</organism>
<evidence type="ECO:0000256" key="5">
    <source>
        <dbReference type="ARBA" id="ARBA00023005"/>
    </source>
</evidence>
<proteinExistence type="evidence at transcript level"/>
<dbReference type="PRINTS" id="PR00486">
    <property type="entry name" value="UTEROGLOBIN"/>
</dbReference>
<evidence type="ECO:0000256" key="1">
    <source>
        <dbReference type="ARBA" id="ARBA00004613"/>
    </source>
</evidence>
<evidence type="ECO:0000313" key="10">
    <source>
        <dbReference type="EMBL" id="JAA44835.1"/>
    </source>
</evidence>
<dbReference type="PANTHER" id="PTHR11332">
    <property type="entry name" value="SECRETOGLOBIN FAMILY 1D"/>
    <property type="match status" value="1"/>
</dbReference>
<dbReference type="GO" id="GO:0007165">
    <property type="term" value="P:signal transduction"/>
    <property type="evidence" value="ECO:0007669"/>
    <property type="project" value="InterPro"/>
</dbReference>
<dbReference type="InterPro" id="IPR016126">
    <property type="entry name" value="Secretoglobin"/>
</dbReference>
<comment type="subcellular location">
    <subcellularLocation>
        <location evidence="1">Secreted</location>
    </subcellularLocation>
</comment>
<dbReference type="EMBL" id="GABZ01008690">
    <property type="protein sequence ID" value="JAA44835.1"/>
    <property type="molecule type" value="mRNA"/>
</dbReference>
<dbReference type="InterPro" id="IPR000329">
    <property type="entry name" value="Uteroglobin"/>
</dbReference>
<dbReference type="PROSITE" id="PS51311">
    <property type="entry name" value="SCGB"/>
    <property type="match status" value="1"/>
</dbReference>
<feature type="signal peptide" evidence="9">
    <location>
        <begin position="1"/>
        <end position="21"/>
    </location>
</feature>
<evidence type="ECO:0000256" key="7">
    <source>
        <dbReference type="ARBA" id="ARBA00031712"/>
    </source>
</evidence>
<keyword evidence="4 9" id="KW-0732">Signal</keyword>
<dbReference type="InterPro" id="IPR035960">
    <property type="entry name" value="Secretoglobin_sf"/>
</dbReference>
<evidence type="ECO:0000256" key="8">
    <source>
        <dbReference type="ARBA" id="ARBA00038364"/>
    </source>
</evidence>
<dbReference type="PANTHER" id="PTHR11332:SF6">
    <property type="entry name" value="SECRETOGLOBIN FAMILY 1D MEMBER 4"/>
    <property type="match status" value="1"/>
</dbReference>
<sequence length="90" mass="10307">MRLSLTVLLVTLALCCYEANATLCPAFRTELRSFFLDPEELYNLNLLRFFPPREASEAMIKVKQCVDRMPKQSRQKAHDAVEGIVSICNK</sequence>
<dbReference type="Gene3D" id="1.10.210.10">
    <property type="entry name" value="Secretoglobin"/>
    <property type="match status" value="1"/>
</dbReference>
<dbReference type="GO" id="GO:0019834">
    <property type="term" value="F:phospholipase A2 inhibitor activity"/>
    <property type="evidence" value="ECO:0007669"/>
    <property type="project" value="UniProtKB-KW"/>
</dbReference>
<comment type="similarity">
    <text evidence="8">Belongs to the secretoglobin family. Lipophilin subfamily.</text>
</comment>
<keyword evidence="6" id="KW-1015">Disulfide bond</keyword>
<keyword evidence="3" id="KW-0964">Secreted</keyword>
<evidence type="ECO:0000256" key="4">
    <source>
        <dbReference type="ARBA" id="ARBA00022729"/>
    </source>
</evidence>
<dbReference type="SUPFAM" id="SSF48201">
    <property type="entry name" value="Uteroglobin-like"/>
    <property type="match status" value="1"/>
</dbReference>
<evidence type="ECO:0000256" key="3">
    <source>
        <dbReference type="ARBA" id="ARBA00022525"/>
    </source>
</evidence>
<accession>K9IFS6</accession>
<name>K9IFS6_DESRO</name>
<dbReference type="AlphaFoldDB" id="K9IFS6"/>
<protein>
    <recommendedName>
        <fullName evidence="2">Uteroglobin</fullName>
    </recommendedName>
    <alternativeName>
        <fullName evidence="7">Secretoglobin family 1A member 1</fullName>
    </alternativeName>
</protein>
<reference evidence="10" key="1">
    <citation type="submission" date="2012-11" db="EMBL/GenBank/DDBJ databases">
        <title>The Vampirome: Transcriptome and Proteome Analysis of the Submandibular and Accessory Glands of the Vampire Bat and Vector of Human Rabies, Desmodus rotundus.</title>
        <authorList>
            <person name="Francischetti I.M.B."/>
            <person name="Assumpcao T.C.F."/>
            <person name="Ma D."/>
            <person name="Vicente E.C."/>
            <person name="Ribeiro J.M.C."/>
        </authorList>
    </citation>
    <scope>NUCLEOTIDE SEQUENCE</scope>
    <source>
        <tissue evidence="10">Salivary gland</tissue>
    </source>
</reference>
<feature type="chain" id="PRO_5003930926" description="Uteroglobin" evidence="9">
    <location>
        <begin position="22"/>
        <end position="90"/>
    </location>
</feature>